<name>A0A8X6Y5W5_9ARAC</name>
<evidence type="ECO:0000313" key="2">
    <source>
        <dbReference type="EMBL" id="GFY64738.1"/>
    </source>
</evidence>
<dbReference type="AlphaFoldDB" id="A0A8X6Y5W5"/>
<keyword evidence="3" id="KW-1185">Reference proteome</keyword>
<gene>
    <name evidence="2" type="ORF">TNIN_322651</name>
</gene>
<evidence type="ECO:0000256" key="1">
    <source>
        <dbReference type="SAM" id="Phobius"/>
    </source>
</evidence>
<organism evidence="2 3">
    <name type="scientific">Trichonephila inaurata madagascariensis</name>
    <dbReference type="NCBI Taxonomy" id="2747483"/>
    <lineage>
        <taxon>Eukaryota</taxon>
        <taxon>Metazoa</taxon>
        <taxon>Ecdysozoa</taxon>
        <taxon>Arthropoda</taxon>
        <taxon>Chelicerata</taxon>
        <taxon>Arachnida</taxon>
        <taxon>Araneae</taxon>
        <taxon>Araneomorphae</taxon>
        <taxon>Entelegynae</taxon>
        <taxon>Araneoidea</taxon>
        <taxon>Nephilidae</taxon>
        <taxon>Trichonephila</taxon>
        <taxon>Trichonephila inaurata</taxon>
    </lineage>
</organism>
<proteinExistence type="predicted"/>
<comment type="caution">
    <text evidence="2">The sequence shown here is derived from an EMBL/GenBank/DDBJ whole genome shotgun (WGS) entry which is preliminary data.</text>
</comment>
<feature type="transmembrane region" description="Helical" evidence="1">
    <location>
        <begin position="13"/>
        <end position="34"/>
    </location>
</feature>
<keyword evidence="1" id="KW-0812">Transmembrane</keyword>
<reference evidence="2" key="1">
    <citation type="submission" date="2020-08" db="EMBL/GenBank/DDBJ databases">
        <title>Multicomponent nature underlies the extraordinary mechanical properties of spider dragline silk.</title>
        <authorList>
            <person name="Kono N."/>
            <person name="Nakamura H."/>
            <person name="Mori M."/>
            <person name="Yoshida Y."/>
            <person name="Ohtoshi R."/>
            <person name="Malay A.D."/>
            <person name="Moran D.A.P."/>
            <person name="Tomita M."/>
            <person name="Numata K."/>
            <person name="Arakawa K."/>
        </authorList>
    </citation>
    <scope>NUCLEOTIDE SEQUENCE</scope>
</reference>
<keyword evidence="1" id="KW-0472">Membrane</keyword>
<dbReference type="Proteomes" id="UP000886998">
    <property type="component" value="Unassembled WGS sequence"/>
</dbReference>
<protein>
    <submittedName>
        <fullName evidence="2">Uncharacterized protein</fullName>
    </submittedName>
</protein>
<sequence>MMMTVILDHPLPFVFWTFTYYFSFSFLSHSLTVIKSLRGVELRLFCRLGFLLEDICTYCSALFPFFPLLSSLVACDGTRQLNKMEKLAAAGIIE</sequence>
<keyword evidence="1" id="KW-1133">Transmembrane helix</keyword>
<evidence type="ECO:0000313" key="3">
    <source>
        <dbReference type="Proteomes" id="UP000886998"/>
    </source>
</evidence>
<dbReference type="EMBL" id="BMAV01015382">
    <property type="protein sequence ID" value="GFY64738.1"/>
    <property type="molecule type" value="Genomic_DNA"/>
</dbReference>
<accession>A0A8X6Y5W5</accession>